<comment type="caution">
    <text evidence="13">The sequence shown here is derived from an EMBL/GenBank/DDBJ whole genome shotgun (WGS) entry which is preliminary data.</text>
</comment>
<dbReference type="PANTHER" id="PTHR21230">
    <property type="entry name" value="VESICLE TRANSPORT V-SNARE PROTEIN VTI1-RELATED"/>
    <property type="match status" value="1"/>
</dbReference>
<evidence type="ECO:0000256" key="10">
    <source>
        <dbReference type="SAM" id="MobiDB-lite"/>
    </source>
</evidence>
<keyword evidence="5" id="KW-0653">Protein transport</keyword>
<keyword evidence="4 11" id="KW-0812">Transmembrane</keyword>
<evidence type="ECO:0000259" key="12">
    <source>
        <dbReference type="SMART" id="SM00397"/>
    </source>
</evidence>
<feature type="coiled-coil region" evidence="9">
    <location>
        <begin position="43"/>
        <end position="99"/>
    </location>
</feature>
<evidence type="ECO:0000256" key="6">
    <source>
        <dbReference type="ARBA" id="ARBA00022989"/>
    </source>
</evidence>
<dbReference type="GO" id="GO:0048280">
    <property type="term" value="P:vesicle fusion with Golgi apparatus"/>
    <property type="evidence" value="ECO:0007669"/>
    <property type="project" value="TreeGrafter"/>
</dbReference>
<comment type="similarity">
    <text evidence="2">Belongs to the VTI1 family.</text>
</comment>
<dbReference type="Gene3D" id="1.20.5.110">
    <property type="match status" value="1"/>
</dbReference>
<dbReference type="InterPro" id="IPR038407">
    <property type="entry name" value="v-SNARE_N_sf"/>
</dbReference>
<evidence type="ECO:0000256" key="8">
    <source>
        <dbReference type="ARBA" id="ARBA00023136"/>
    </source>
</evidence>
<dbReference type="Gene3D" id="1.20.58.400">
    <property type="entry name" value="t-snare proteins"/>
    <property type="match status" value="1"/>
</dbReference>
<keyword evidence="8 11" id="KW-0472">Membrane</keyword>
<evidence type="ECO:0000256" key="4">
    <source>
        <dbReference type="ARBA" id="ARBA00022692"/>
    </source>
</evidence>
<dbReference type="GO" id="GO:0006886">
    <property type="term" value="P:intracellular protein transport"/>
    <property type="evidence" value="ECO:0007669"/>
    <property type="project" value="InterPro"/>
</dbReference>
<dbReference type="GO" id="GO:0005829">
    <property type="term" value="C:cytosol"/>
    <property type="evidence" value="ECO:0007669"/>
    <property type="project" value="GOC"/>
</dbReference>
<accession>A0AAV5ABH6</accession>
<dbReference type="GO" id="GO:0012507">
    <property type="term" value="C:ER to Golgi transport vesicle membrane"/>
    <property type="evidence" value="ECO:0007669"/>
    <property type="project" value="TreeGrafter"/>
</dbReference>
<dbReference type="GO" id="GO:0006891">
    <property type="term" value="P:intra-Golgi vesicle-mediated transport"/>
    <property type="evidence" value="ECO:0007669"/>
    <property type="project" value="TreeGrafter"/>
</dbReference>
<evidence type="ECO:0000256" key="5">
    <source>
        <dbReference type="ARBA" id="ARBA00022927"/>
    </source>
</evidence>
<organism evidence="13 14">
    <name type="scientific">Clathrus columnatus</name>
    <dbReference type="NCBI Taxonomy" id="1419009"/>
    <lineage>
        <taxon>Eukaryota</taxon>
        <taxon>Fungi</taxon>
        <taxon>Dikarya</taxon>
        <taxon>Basidiomycota</taxon>
        <taxon>Agaricomycotina</taxon>
        <taxon>Agaricomycetes</taxon>
        <taxon>Phallomycetidae</taxon>
        <taxon>Phallales</taxon>
        <taxon>Clathraceae</taxon>
        <taxon>Clathrus</taxon>
    </lineage>
</organism>
<dbReference type="CDD" id="cd15862">
    <property type="entry name" value="SNARE_Vti1"/>
    <property type="match status" value="1"/>
</dbReference>
<evidence type="ECO:0000256" key="11">
    <source>
        <dbReference type="SAM" id="Phobius"/>
    </source>
</evidence>
<dbReference type="EMBL" id="BPWL01000006">
    <property type="protein sequence ID" value="GJJ11047.1"/>
    <property type="molecule type" value="Genomic_DNA"/>
</dbReference>
<dbReference type="GO" id="GO:0006896">
    <property type="term" value="P:Golgi to vacuole transport"/>
    <property type="evidence" value="ECO:0007669"/>
    <property type="project" value="TreeGrafter"/>
</dbReference>
<evidence type="ECO:0000313" key="14">
    <source>
        <dbReference type="Proteomes" id="UP001050691"/>
    </source>
</evidence>
<dbReference type="Proteomes" id="UP001050691">
    <property type="component" value="Unassembled WGS sequence"/>
</dbReference>
<dbReference type="InterPro" id="IPR010989">
    <property type="entry name" value="SNARE"/>
</dbReference>
<dbReference type="PANTHER" id="PTHR21230:SF26">
    <property type="entry name" value="VESICLE TRANSPORT THROUGH INTERACTION WITH T-SNARES HOMOLOG 1A"/>
    <property type="match status" value="1"/>
</dbReference>
<dbReference type="SUPFAM" id="SSF58038">
    <property type="entry name" value="SNARE fusion complex"/>
    <property type="match status" value="1"/>
</dbReference>
<feature type="region of interest" description="Disordered" evidence="10">
    <location>
        <begin position="101"/>
        <end position="128"/>
    </location>
</feature>
<comment type="subcellular location">
    <subcellularLocation>
        <location evidence="1">Membrane</location>
        <topology evidence="1">Single-pass type IV membrane protein</topology>
    </subcellularLocation>
</comment>
<dbReference type="Pfam" id="PF05008">
    <property type="entry name" value="V-SNARE"/>
    <property type="match status" value="1"/>
</dbReference>
<keyword evidence="6 11" id="KW-1133">Transmembrane helix</keyword>
<evidence type="ECO:0000256" key="1">
    <source>
        <dbReference type="ARBA" id="ARBA00004211"/>
    </source>
</evidence>
<dbReference type="Pfam" id="PF12352">
    <property type="entry name" value="V-SNARE_C"/>
    <property type="match status" value="1"/>
</dbReference>
<feature type="domain" description="T-SNARE coiled-coil homology" evidence="12">
    <location>
        <begin position="130"/>
        <end position="197"/>
    </location>
</feature>
<feature type="compositionally biased region" description="Low complexity" evidence="10">
    <location>
        <begin position="116"/>
        <end position="126"/>
    </location>
</feature>
<keyword evidence="14" id="KW-1185">Reference proteome</keyword>
<dbReference type="SUPFAM" id="SSF47661">
    <property type="entry name" value="t-snare proteins"/>
    <property type="match status" value="1"/>
</dbReference>
<dbReference type="GO" id="GO:0005484">
    <property type="term" value="F:SNAP receptor activity"/>
    <property type="evidence" value="ECO:0007669"/>
    <property type="project" value="TreeGrafter"/>
</dbReference>
<gene>
    <name evidence="13" type="ORF">Clacol_005278</name>
</gene>
<keyword evidence="3" id="KW-0813">Transport</keyword>
<evidence type="ECO:0000256" key="7">
    <source>
        <dbReference type="ARBA" id="ARBA00023054"/>
    </source>
</evidence>
<name>A0AAV5ABH6_9AGAM</name>
<dbReference type="FunFam" id="1.20.5.110:FF:000002">
    <property type="entry name" value="Vesicle transport through interaction with t-SNAREsB"/>
    <property type="match status" value="1"/>
</dbReference>
<dbReference type="GO" id="GO:0042147">
    <property type="term" value="P:retrograde transport, endosome to Golgi"/>
    <property type="evidence" value="ECO:0007669"/>
    <property type="project" value="TreeGrafter"/>
</dbReference>
<protein>
    <recommendedName>
        <fullName evidence="12">t-SNARE coiled-coil homology domain-containing protein</fullName>
    </recommendedName>
</protein>
<dbReference type="GO" id="GO:0005794">
    <property type="term" value="C:Golgi apparatus"/>
    <property type="evidence" value="ECO:0007669"/>
    <property type="project" value="TreeGrafter"/>
</dbReference>
<dbReference type="GO" id="GO:0016236">
    <property type="term" value="P:macroautophagy"/>
    <property type="evidence" value="ECO:0007669"/>
    <property type="project" value="TreeGrafter"/>
</dbReference>
<evidence type="ECO:0000256" key="9">
    <source>
        <dbReference type="SAM" id="Coils"/>
    </source>
</evidence>
<proteinExistence type="inferred from homology"/>
<feature type="transmembrane region" description="Helical" evidence="11">
    <location>
        <begin position="206"/>
        <end position="225"/>
    </location>
</feature>
<feature type="compositionally biased region" description="Polar residues" evidence="10">
    <location>
        <begin position="101"/>
        <end position="114"/>
    </location>
</feature>
<dbReference type="GO" id="GO:0031902">
    <property type="term" value="C:late endosome membrane"/>
    <property type="evidence" value="ECO:0007669"/>
    <property type="project" value="TreeGrafter"/>
</dbReference>
<dbReference type="GO" id="GO:0005789">
    <property type="term" value="C:endoplasmic reticulum membrane"/>
    <property type="evidence" value="ECO:0007669"/>
    <property type="project" value="TreeGrafter"/>
</dbReference>
<sequence>MDNEPTALFETYESDFITLVDAVKVKLDGEAKDAQGEARKALLRRSDMELDEADEMISQMEIEIQGMLQSIKPRYQTKVKNHKTELNALKKRTRELHATANRSELLSTSSNLYGASSPSDDPYSNSDRSRLLAGTASLEDSTRRLADSHTLALQTEDVGADILRNLRGQREQIEHSRDTLSRADRSLDKASGTLKRMIKRMHMQRYTTIAIVAVLIILILLILWFKLT</sequence>
<dbReference type="AlphaFoldDB" id="A0AAV5ABH6"/>
<evidence type="ECO:0000313" key="13">
    <source>
        <dbReference type="EMBL" id="GJJ11047.1"/>
    </source>
</evidence>
<dbReference type="InterPro" id="IPR000727">
    <property type="entry name" value="T_SNARE_dom"/>
</dbReference>
<keyword evidence="7 9" id="KW-0175">Coiled coil</keyword>
<reference evidence="13" key="1">
    <citation type="submission" date="2021-10" db="EMBL/GenBank/DDBJ databases">
        <title>De novo Genome Assembly of Clathrus columnatus (Basidiomycota, Fungi) Using Illumina and Nanopore Sequence Data.</title>
        <authorList>
            <person name="Ogiso-Tanaka E."/>
            <person name="Itagaki H."/>
            <person name="Hosoya T."/>
            <person name="Hosaka K."/>
        </authorList>
    </citation>
    <scope>NUCLEOTIDE SEQUENCE</scope>
    <source>
        <strain evidence="13">MO-923</strain>
    </source>
</reference>
<dbReference type="GO" id="GO:0000149">
    <property type="term" value="F:SNARE binding"/>
    <property type="evidence" value="ECO:0007669"/>
    <property type="project" value="TreeGrafter"/>
</dbReference>
<dbReference type="GO" id="GO:0031201">
    <property type="term" value="C:SNARE complex"/>
    <property type="evidence" value="ECO:0007669"/>
    <property type="project" value="TreeGrafter"/>
</dbReference>
<dbReference type="SMART" id="SM00397">
    <property type="entry name" value="t_SNARE"/>
    <property type="match status" value="1"/>
</dbReference>
<evidence type="ECO:0000256" key="2">
    <source>
        <dbReference type="ARBA" id="ARBA00006108"/>
    </source>
</evidence>
<evidence type="ECO:0000256" key="3">
    <source>
        <dbReference type="ARBA" id="ARBA00022448"/>
    </source>
</evidence>
<dbReference type="InterPro" id="IPR007705">
    <property type="entry name" value="Vesicle_trsprt_v-SNARE_N"/>
</dbReference>